<comment type="caution">
    <text evidence="3">The sequence shown here is derived from an EMBL/GenBank/DDBJ whole genome shotgun (WGS) entry which is preliminary data.</text>
</comment>
<organism evidence="3 4">
    <name type="scientific">Mucor flavus</name>
    <dbReference type="NCBI Taxonomy" id="439312"/>
    <lineage>
        <taxon>Eukaryota</taxon>
        <taxon>Fungi</taxon>
        <taxon>Fungi incertae sedis</taxon>
        <taxon>Mucoromycota</taxon>
        <taxon>Mucoromycotina</taxon>
        <taxon>Mucoromycetes</taxon>
        <taxon>Mucorales</taxon>
        <taxon>Mucorineae</taxon>
        <taxon>Mucoraceae</taxon>
        <taxon>Mucor</taxon>
    </lineage>
</organism>
<dbReference type="Gene3D" id="2.60.120.340">
    <property type="entry name" value="Nucleoplasmin core domain"/>
    <property type="match status" value="1"/>
</dbReference>
<gene>
    <name evidence="3" type="ORF">MFLAVUS_003337</name>
</gene>
<dbReference type="EMBL" id="BAABUK010000006">
    <property type="protein sequence ID" value="GAA5809922.1"/>
    <property type="molecule type" value="Genomic_DNA"/>
</dbReference>
<dbReference type="Pfam" id="PF17800">
    <property type="entry name" value="NPL"/>
    <property type="match status" value="1"/>
</dbReference>
<feature type="compositionally biased region" description="Acidic residues" evidence="1">
    <location>
        <begin position="131"/>
        <end position="149"/>
    </location>
</feature>
<evidence type="ECO:0000259" key="2">
    <source>
        <dbReference type="Pfam" id="PF17800"/>
    </source>
</evidence>
<keyword evidence="4" id="KW-1185">Reference proteome</keyword>
<dbReference type="Proteomes" id="UP001473302">
    <property type="component" value="Unassembled WGS sequence"/>
</dbReference>
<feature type="domain" description="Nucleoplasmin-like" evidence="2">
    <location>
        <begin position="5"/>
        <end position="92"/>
    </location>
</feature>
<reference evidence="3 4" key="1">
    <citation type="submission" date="2024-04" db="EMBL/GenBank/DDBJ databases">
        <title>genome sequences of Mucor flavus KT1a and Helicostylum pulchrum KT1b strains isolated from the surface of a dry-aged beef.</title>
        <authorList>
            <person name="Toyotome T."/>
            <person name="Hosono M."/>
            <person name="Torimaru M."/>
            <person name="Fukuda K."/>
            <person name="Mikami N."/>
        </authorList>
    </citation>
    <scope>NUCLEOTIDE SEQUENCE [LARGE SCALE GENOMIC DNA]</scope>
    <source>
        <strain evidence="3 4">KT1a</strain>
    </source>
</reference>
<accession>A0ABP9YST3</accession>
<evidence type="ECO:0000256" key="1">
    <source>
        <dbReference type="SAM" id="MobiDB-lite"/>
    </source>
</evidence>
<dbReference type="InterPro" id="IPR041232">
    <property type="entry name" value="NPL"/>
</dbReference>
<evidence type="ECO:0000313" key="4">
    <source>
        <dbReference type="Proteomes" id="UP001473302"/>
    </source>
</evidence>
<proteinExistence type="predicted"/>
<evidence type="ECO:0000313" key="3">
    <source>
        <dbReference type="EMBL" id="GAA5809922.1"/>
    </source>
</evidence>
<feature type="region of interest" description="Disordered" evidence="1">
    <location>
        <begin position="123"/>
        <end position="161"/>
    </location>
</feature>
<sequence>MSTNFWGHRMVPGESYPIKYKGILTINQVSLEADPVEGKTWLKVKAKGHTFMLCSLFKGEVERQVLSHFFIKEDDATLILCGTNPVNLVGSLLNDDSADAGGGSSDEEEDETVSGQPRYASYLSDLLGPDLPEDDDEDYLDDEDDEEESDNHGSLAFRDPNDNEYLGGFELRHFNIGPKIPGYDTINLRKEEKDDQDTQLNDNIAKGLVNALLNSGDKPQIRKGTEFLKKLKQQQQHKKK</sequence>
<name>A0ABP9YST3_9FUNG</name>
<protein>
    <recommendedName>
        <fullName evidence="2">Nucleoplasmin-like domain-containing protein</fullName>
    </recommendedName>
</protein>